<sequence>MTKRAYHTEEHLLEWERFKELFLEKYFSLVKKNEKEAEFVKLTQGKLSLVEYERKFEELSCYTPHLIDTEDHKTWRFETGLRPELYKAIVCGEVGHLIRNCPEVDKDQPPTQGRVYALTKVDAEKDSTIVEGIESACLDCNVLVATSSGVGLHATSTMKSCDVCILNEKLHEKQVLFTEDEMKFKYPNLSKCFYKNECKVLKRDNGNKTIANMVSRKPDDTLICPLESKSDGAVGQSLWCGLRKRHGASVKESVAKPASELVEELVAEPSPIRLGQELILLLLRRHVAGWWCRRGLSSERCEALKATEVPHVVALNLKEYADPEEETEENKDLEEDLEEDPKESEDFIVSKYSPELVDLKDFDS</sequence>
<comment type="caution">
    <text evidence="3">The sequence shown here is derived from an EMBL/GenBank/DDBJ whole genome shotgun (WGS) entry which is preliminary data.</text>
</comment>
<evidence type="ECO:0000259" key="2">
    <source>
        <dbReference type="Pfam" id="PF03732"/>
    </source>
</evidence>
<feature type="domain" description="Retrotransposon gag" evidence="2">
    <location>
        <begin position="14"/>
        <end position="83"/>
    </location>
</feature>
<feature type="compositionally biased region" description="Acidic residues" evidence="1">
    <location>
        <begin position="322"/>
        <end position="343"/>
    </location>
</feature>
<dbReference type="OrthoDB" id="1936908at2759"/>
<dbReference type="Proteomes" id="UP000796880">
    <property type="component" value="Unassembled WGS sequence"/>
</dbReference>
<dbReference type="EMBL" id="VOIH02000012">
    <property type="protein sequence ID" value="KAF3432571.1"/>
    <property type="molecule type" value="Genomic_DNA"/>
</dbReference>
<gene>
    <name evidence="3" type="ORF">FNV43_RR27311</name>
</gene>
<evidence type="ECO:0000256" key="1">
    <source>
        <dbReference type="SAM" id="MobiDB-lite"/>
    </source>
</evidence>
<accession>A0A8K0DPQ9</accession>
<name>A0A8K0DPQ9_9ROSA</name>
<keyword evidence="4" id="KW-1185">Reference proteome</keyword>
<reference evidence="3" key="1">
    <citation type="submission" date="2020-03" db="EMBL/GenBank/DDBJ databases">
        <title>A high-quality chromosome-level genome assembly of a woody plant with both climbing and erect habits, Rhamnella rubrinervis.</title>
        <authorList>
            <person name="Lu Z."/>
            <person name="Yang Y."/>
            <person name="Zhu X."/>
            <person name="Sun Y."/>
        </authorList>
    </citation>
    <scope>NUCLEOTIDE SEQUENCE</scope>
    <source>
        <strain evidence="3">BYM</strain>
        <tissue evidence="3">Leaf</tissue>
    </source>
</reference>
<protein>
    <recommendedName>
        <fullName evidence="2">Retrotransposon gag domain-containing protein</fullName>
    </recommendedName>
</protein>
<evidence type="ECO:0000313" key="3">
    <source>
        <dbReference type="EMBL" id="KAF3432571.1"/>
    </source>
</evidence>
<dbReference type="Pfam" id="PF03732">
    <property type="entry name" value="Retrotrans_gag"/>
    <property type="match status" value="1"/>
</dbReference>
<evidence type="ECO:0000313" key="4">
    <source>
        <dbReference type="Proteomes" id="UP000796880"/>
    </source>
</evidence>
<dbReference type="AlphaFoldDB" id="A0A8K0DPQ9"/>
<dbReference type="InterPro" id="IPR005162">
    <property type="entry name" value="Retrotrans_gag_dom"/>
</dbReference>
<feature type="region of interest" description="Disordered" evidence="1">
    <location>
        <begin position="320"/>
        <end position="346"/>
    </location>
</feature>
<proteinExistence type="predicted"/>
<organism evidence="3 4">
    <name type="scientific">Rhamnella rubrinervis</name>
    <dbReference type="NCBI Taxonomy" id="2594499"/>
    <lineage>
        <taxon>Eukaryota</taxon>
        <taxon>Viridiplantae</taxon>
        <taxon>Streptophyta</taxon>
        <taxon>Embryophyta</taxon>
        <taxon>Tracheophyta</taxon>
        <taxon>Spermatophyta</taxon>
        <taxon>Magnoliopsida</taxon>
        <taxon>eudicotyledons</taxon>
        <taxon>Gunneridae</taxon>
        <taxon>Pentapetalae</taxon>
        <taxon>rosids</taxon>
        <taxon>fabids</taxon>
        <taxon>Rosales</taxon>
        <taxon>Rhamnaceae</taxon>
        <taxon>rhamnoid group</taxon>
        <taxon>Rhamneae</taxon>
        <taxon>Rhamnella</taxon>
    </lineage>
</organism>